<name>A0ABZ0IJB6_9BACT</name>
<evidence type="ECO:0000313" key="1">
    <source>
        <dbReference type="EMBL" id="WOK04568.1"/>
    </source>
</evidence>
<dbReference type="Pfam" id="PF06296">
    <property type="entry name" value="RelE"/>
    <property type="match status" value="1"/>
</dbReference>
<protein>
    <submittedName>
        <fullName evidence="1">Type II toxin-antitoxin system RelE/ParE family toxin</fullName>
    </submittedName>
</protein>
<keyword evidence="2" id="KW-1185">Reference proteome</keyword>
<accession>A0ABZ0IJB6</accession>
<dbReference type="EMBL" id="CP136051">
    <property type="protein sequence ID" value="WOK04568.1"/>
    <property type="molecule type" value="Genomic_DNA"/>
</dbReference>
<dbReference type="RefSeq" id="WP_317487373.1">
    <property type="nucleotide sequence ID" value="NZ_CP136051.1"/>
</dbReference>
<proteinExistence type="predicted"/>
<organism evidence="1 2">
    <name type="scientific">Imperialibacter roseus</name>
    <dbReference type="NCBI Taxonomy" id="1324217"/>
    <lineage>
        <taxon>Bacteria</taxon>
        <taxon>Pseudomonadati</taxon>
        <taxon>Bacteroidota</taxon>
        <taxon>Cytophagia</taxon>
        <taxon>Cytophagales</taxon>
        <taxon>Flammeovirgaceae</taxon>
        <taxon>Imperialibacter</taxon>
    </lineage>
</organism>
<gene>
    <name evidence="1" type="ORF">RT717_15915</name>
</gene>
<dbReference type="Proteomes" id="UP001302349">
    <property type="component" value="Chromosome"/>
</dbReference>
<sequence length="110" mass="12199">MSYSVETIPHFDKHAKKLSKKYNSLKSDLVSLVATLKGNPFYGTDLGHGLYKIRLAITAKGKGKSGGARVITYVKVIQKTIYLVSIYDKGELESIARKEILELLKKTGLI</sequence>
<dbReference type="InterPro" id="IPR009387">
    <property type="entry name" value="HigB-2"/>
</dbReference>
<evidence type="ECO:0000313" key="2">
    <source>
        <dbReference type="Proteomes" id="UP001302349"/>
    </source>
</evidence>
<reference evidence="1 2" key="1">
    <citation type="journal article" date="2023" name="Microbiol. Resour. Announc.">
        <title>Complete Genome Sequence of Imperialibacter roseus strain P4T.</title>
        <authorList>
            <person name="Tizabi D.R."/>
            <person name="Bachvaroff T."/>
            <person name="Hill R.T."/>
        </authorList>
    </citation>
    <scope>NUCLEOTIDE SEQUENCE [LARGE SCALE GENOMIC DNA]</scope>
    <source>
        <strain evidence="1 2">P4T</strain>
    </source>
</reference>